<protein>
    <submittedName>
        <fullName evidence="1">Uncharacterized protein</fullName>
    </submittedName>
</protein>
<sequence length="90" mass="10645">MPIQTPKRCPNSTEDRIKAGILQQNGQSYTEITIIDRYNQTNQYEDRPRSGRPKISTDQKLSLITVNCQVAEKHQILWLDEDYMWFENQD</sequence>
<accession>A0A3M7S117</accession>
<dbReference type="EMBL" id="REGN01002233">
    <property type="protein sequence ID" value="RNA29359.1"/>
    <property type="molecule type" value="Genomic_DNA"/>
</dbReference>
<dbReference type="Proteomes" id="UP000276133">
    <property type="component" value="Unassembled WGS sequence"/>
</dbReference>
<comment type="caution">
    <text evidence="1">The sequence shown here is derived from an EMBL/GenBank/DDBJ whole genome shotgun (WGS) entry which is preliminary data.</text>
</comment>
<proteinExistence type="predicted"/>
<name>A0A3M7S117_BRAPC</name>
<reference evidence="1 2" key="1">
    <citation type="journal article" date="2018" name="Sci. Rep.">
        <title>Genomic signatures of local adaptation to the degree of environmental predictability in rotifers.</title>
        <authorList>
            <person name="Franch-Gras L."/>
            <person name="Hahn C."/>
            <person name="Garcia-Roger E.M."/>
            <person name="Carmona M.J."/>
            <person name="Serra M."/>
            <person name="Gomez A."/>
        </authorList>
    </citation>
    <scope>NUCLEOTIDE SEQUENCE [LARGE SCALE GENOMIC DNA]</scope>
    <source>
        <strain evidence="1">HYR1</strain>
    </source>
</reference>
<gene>
    <name evidence="1" type="ORF">BpHYR1_047940</name>
</gene>
<dbReference type="AlphaFoldDB" id="A0A3M7S117"/>
<keyword evidence="2" id="KW-1185">Reference proteome</keyword>
<evidence type="ECO:0000313" key="1">
    <source>
        <dbReference type="EMBL" id="RNA29359.1"/>
    </source>
</evidence>
<dbReference type="OrthoDB" id="4843387at2759"/>
<evidence type="ECO:0000313" key="2">
    <source>
        <dbReference type="Proteomes" id="UP000276133"/>
    </source>
</evidence>
<organism evidence="1 2">
    <name type="scientific">Brachionus plicatilis</name>
    <name type="common">Marine rotifer</name>
    <name type="synonym">Brachionus muelleri</name>
    <dbReference type="NCBI Taxonomy" id="10195"/>
    <lineage>
        <taxon>Eukaryota</taxon>
        <taxon>Metazoa</taxon>
        <taxon>Spiralia</taxon>
        <taxon>Gnathifera</taxon>
        <taxon>Rotifera</taxon>
        <taxon>Eurotatoria</taxon>
        <taxon>Monogononta</taxon>
        <taxon>Pseudotrocha</taxon>
        <taxon>Ploima</taxon>
        <taxon>Brachionidae</taxon>
        <taxon>Brachionus</taxon>
    </lineage>
</organism>